<dbReference type="STRING" id="229920.ADM99_01785"/>
<gene>
    <name evidence="1" type="ORF">ADM99_01785</name>
</gene>
<dbReference type="Proteomes" id="UP000050430">
    <property type="component" value="Unassembled WGS sequence"/>
</dbReference>
<sequence length="69" mass="8310">MFLPYGKRKQLRRSIGGEIVMMMQGNTNLFHINEIIRERWPLSRNNEKLISQMGLFFNLMTFIYWKAIS</sequence>
<comment type="caution">
    <text evidence="1">The sequence shown here is derived from an EMBL/GenBank/DDBJ whole genome shotgun (WGS) entry which is preliminary data.</text>
</comment>
<keyword evidence="2" id="KW-1185">Reference proteome</keyword>
<protein>
    <submittedName>
        <fullName evidence="1">Uncharacterized protein</fullName>
    </submittedName>
</protein>
<dbReference type="EMBL" id="LGCK01000003">
    <property type="protein sequence ID" value="KPL74324.1"/>
    <property type="molecule type" value="Genomic_DNA"/>
</dbReference>
<organism evidence="1 2">
    <name type="scientific">Leptolinea tardivitalis</name>
    <dbReference type="NCBI Taxonomy" id="229920"/>
    <lineage>
        <taxon>Bacteria</taxon>
        <taxon>Bacillati</taxon>
        <taxon>Chloroflexota</taxon>
        <taxon>Anaerolineae</taxon>
        <taxon>Anaerolineales</taxon>
        <taxon>Anaerolineaceae</taxon>
        <taxon>Leptolinea</taxon>
    </lineage>
</organism>
<reference evidence="1 2" key="1">
    <citation type="submission" date="2015-07" db="EMBL/GenBank/DDBJ databases">
        <title>Genome sequence of Leptolinea tardivitalis DSM 16556.</title>
        <authorList>
            <person name="Hemp J."/>
            <person name="Ward L.M."/>
            <person name="Pace L.A."/>
            <person name="Fischer W.W."/>
        </authorList>
    </citation>
    <scope>NUCLEOTIDE SEQUENCE [LARGE SCALE GENOMIC DNA]</scope>
    <source>
        <strain evidence="1 2">YMTK-2</strain>
    </source>
</reference>
<name>A0A0P6XQ10_9CHLR</name>
<dbReference type="AlphaFoldDB" id="A0A0P6XQ10"/>
<evidence type="ECO:0000313" key="2">
    <source>
        <dbReference type="Proteomes" id="UP000050430"/>
    </source>
</evidence>
<accession>A0A0P6XQ10</accession>
<proteinExistence type="predicted"/>
<evidence type="ECO:0000313" key="1">
    <source>
        <dbReference type="EMBL" id="KPL74324.1"/>
    </source>
</evidence>